<sequence>MSDDLKAKLISIPVKILAVVIIFMILMRFIYVFYDFLQNPFHEPPTLSEEAVKHVMAALILLELFALTLRFLVHEIIDPNLILLTVLTALGRHIIVINPVEVDYARLIATGFVLAITIFGLYILKSRDSYV</sequence>
<dbReference type="eggNOG" id="arCOG14941">
    <property type="taxonomic scope" value="Archaea"/>
</dbReference>
<dbReference type="Proteomes" id="UP000008136">
    <property type="component" value="Chromosome"/>
</dbReference>
<dbReference type="RefSeq" id="WP_013684721.1">
    <property type="nucleotide sequence ID" value="NC_015320.1"/>
</dbReference>
<evidence type="ECO:0000313" key="8">
    <source>
        <dbReference type="Proteomes" id="UP000008136"/>
    </source>
</evidence>
<name>F2KSK0_ARCVS</name>
<protein>
    <submittedName>
        <fullName evidence="7">Uncharacterized protein</fullName>
    </submittedName>
</protein>
<dbReference type="InterPro" id="IPR020948">
    <property type="entry name" value="P_starv_induced_PsiE-like"/>
</dbReference>
<feature type="transmembrane region" description="Helical" evidence="6">
    <location>
        <begin position="80"/>
        <end position="98"/>
    </location>
</feature>
<evidence type="ECO:0000256" key="1">
    <source>
        <dbReference type="ARBA" id="ARBA00004651"/>
    </source>
</evidence>
<keyword evidence="3 6" id="KW-0812">Transmembrane</keyword>
<evidence type="ECO:0000313" key="7">
    <source>
        <dbReference type="EMBL" id="AEA48070.1"/>
    </source>
</evidence>
<dbReference type="HOGENOM" id="CLU_1922667_0_0_2"/>
<accession>F2KSK0</accession>
<keyword evidence="2" id="KW-1003">Cell membrane</keyword>
<comment type="subcellular location">
    <subcellularLocation>
        <location evidence="1">Cell membrane</location>
        <topology evidence="1">Multi-pass membrane protein</topology>
    </subcellularLocation>
</comment>
<dbReference type="EMBL" id="CP002588">
    <property type="protein sequence ID" value="AEA48070.1"/>
    <property type="molecule type" value="Genomic_DNA"/>
</dbReference>
<dbReference type="AlphaFoldDB" id="F2KSK0"/>
<gene>
    <name evidence="7" type="ordered locus">Arcve_2080</name>
</gene>
<reference evidence="7 8" key="1">
    <citation type="submission" date="2011-03" db="EMBL/GenBank/DDBJ databases">
        <title>The complete genome of Archaeoglobus veneficus SNP6.</title>
        <authorList>
            <consortium name="US DOE Joint Genome Institute (JGI-PGF)"/>
            <person name="Lucas S."/>
            <person name="Copeland A."/>
            <person name="Lapidus A."/>
            <person name="Bruce D."/>
            <person name="Goodwin L."/>
            <person name="Pitluck S."/>
            <person name="Kyrpides N."/>
            <person name="Mavromatis K."/>
            <person name="Pagani I."/>
            <person name="Ivanova N."/>
            <person name="Mikhailova N."/>
            <person name="Lu M."/>
            <person name="Detter J.C."/>
            <person name="Tapia R."/>
            <person name="Han C."/>
            <person name="Land M."/>
            <person name="Hauser L."/>
            <person name="Markowitz V."/>
            <person name="Cheng J.-F."/>
            <person name="Hugenholtz P."/>
            <person name="Woyke T."/>
            <person name="Wu D."/>
            <person name="Spring S."/>
            <person name="Brambilla E."/>
            <person name="Klenk H.-P."/>
            <person name="Eisen J.A."/>
        </authorList>
    </citation>
    <scope>NUCLEOTIDE SEQUENCE [LARGE SCALE GENOMIC DNA]</scope>
    <source>
        <strain>SNP6</strain>
    </source>
</reference>
<evidence type="ECO:0000256" key="5">
    <source>
        <dbReference type="ARBA" id="ARBA00023136"/>
    </source>
</evidence>
<dbReference type="Pfam" id="PF06146">
    <property type="entry name" value="PsiE"/>
    <property type="match status" value="1"/>
</dbReference>
<dbReference type="KEGG" id="ave:Arcve_2080"/>
<evidence type="ECO:0000256" key="2">
    <source>
        <dbReference type="ARBA" id="ARBA00022475"/>
    </source>
</evidence>
<keyword evidence="8" id="KW-1185">Reference proteome</keyword>
<evidence type="ECO:0000256" key="4">
    <source>
        <dbReference type="ARBA" id="ARBA00022989"/>
    </source>
</evidence>
<feature type="transmembrane region" description="Helical" evidence="6">
    <location>
        <begin position="54"/>
        <end position="73"/>
    </location>
</feature>
<evidence type="ECO:0000256" key="6">
    <source>
        <dbReference type="SAM" id="Phobius"/>
    </source>
</evidence>
<keyword evidence="5 6" id="KW-0472">Membrane</keyword>
<evidence type="ECO:0000256" key="3">
    <source>
        <dbReference type="ARBA" id="ARBA00022692"/>
    </source>
</evidence>
<organism evidence="7 8">
    <name type="scientific">Archaeoglobus veneficus (strain DSM 11195 / SNP6)</name>
    <dbReference type="NCBI Taxonomy" id="693661"/>
    <lineage>
        <taxon>Archaea</taxon>
        <taxon>Methanobacteriati</taxon>
        <taxon>Methanobacteriota</taxon>
        <taxon>Archaeoglobi</taxon>
        <taxon>Archaeoglobales</taxon>
        <taxon>Archaeoglobaceae</taxon>
        <taxon>Archaeoglobus</taxon>
    </lineage>
</organism>
<feature type="transmembrane region" description="Helical" evidence="6">
    <location>
        <begin position="104"/>
        <end position="124"/>
    </location>
</feature>
<dbReference type="GO" id="GO:0005886">
    <property type="term" value="C:plasma membrane"/>
    <property type="evidence" value="ECO:0007669"/>
    <property type="project" value="UniProtKB-SubCell"/>
</dbReference>
<dbReference type="OrthoDB" id="377764at2157"/>
<proteinExistence type="predicted"/>
<keyword evidence="4 6" id="KW-1133">Transmembrane helix</keyword>
<feature type="transmembrane region" description="Helical" evidence="6">
    <location>
        <begin position="12"/>
        <end position="34"/>
    </location>
</feature>
<dbReference type="GeneID" id="10395214"/>